<gene>
    <name evidence="3" type="ORF">A6A05_14360</name>
</gene>
<dbReference type="SMART" id="SM01204">
    <property type="entry name" value="FIST_C"/>
    <property type="match status" value="1"/>
</dbReference>
<dbReference type="EMBL" id="LWQU01000154">
    <property type="protein sequence ID" value="OAN48810.1"/>
    <property type="molecule type" value="Genomic_DNA"/>
</dbReference>
<accession>A0A178MJG6</accession>
<dbReference type="RefSeq" id="WP_068502359.1">
    <property type="nucleotide sequence ID" value="NZ_LWQU01000154.1"/>
</dbReference>
<evidence type="ECO:0000313" key="3">
    <source>
        <dbReference type="EMBL" id="OAN48810.1"/>
    </source>
</evidence>
<dbReference type="OrthoDB" id="9770435at2"/>
<dbReference type="PANTHER" id="PTHR40252">
    <property type="entry name" value="BLR0328 PROTEIN"/>
    <property type="match status" value="1"/>
</dbReference>
<evidence type="ECO:0000259" key="2">
    <source>
        <dbReference type="SMART" id="SM01204"/>
    </source>
</evidence>
<feature type="domain" description="FIST" evidence="1">
    <location>
        <begin position="21"/>
        <end position="214"/>
    </location>
</feature>
<feature type="domain" description="FIST C-domain" evidence="2">
    <location>
        <begin position="215"/>
        <end position="356"/>
    </location>
</feature>
<dbReference type="Pfam" id="PF08495">
    <property type="entry name" value="FIST"/>
    <property type="match status" value="1"/>
</dbReference>
<evidence type="ECO:0000313" key="4">
    <source>
        <dbReference type="Proteomes" id="UP000078543"/>
    </source>
</evidence>
<sequence length="377" mass="38992">MEVRQTVVTGGEPLAALSEISPNLVLVFGSVAAMRGAEFHGQLRAAFPAAELIGCSTAGEIAGQRVRDGSVVLTAIRWDKTRQRAAKARVTDMAHSDDAGRDIGRVLKGDGLRAVLVFGKGLGINGSALIEGIIAEVGGEVPISGGLAGDGGAFTETLTLSTDGVDCDGVVALGLYGDAVEIGHGSFGGWQPFGPVRKVTRSEGNVLFELDGQSALALYKEYLGEYAKDLPASGLLFPFEMLREDHSTVGLIRTILGVDEASGSLVLAGDIDANGYLRLMHANNDGLVDGAETAAKRAGAGPGAVPGQTLGILVSCVGRKLVMGDAVEDEVEAVATVLGKSATIAGFYSYGEIAPFSSNIDCKLHNQTMTVTFIAER</sequence>
<dbReference type="Proteomes" id="UP000078543">
    <property type="component" value="Unassembled WGS sequence"/>
</dbReference>
<dbReference type="AlphaFoldDB" id="A0A178MJG6"/>
<evidence type="ECO:0008006" key="5">
    <source>
        <dbReference type="Google" id="ProtNLM"/>
    </source>
</evidence>
<dbReference type="STRING" id="1437059.A6A05_14360"/>
<name>A0A178MJG6_9PROT</name>
<dbReference type="PANTHER" id="PTHR40252:SF2">
    <property type="entry name" value="BLR0328 PROTEIN"/>
    <property type="match status" value="1"/>
</dbReference>
<organism evidence="3 4">
    <name type="scientific">Magnetospirillum moscoviense</name>
    <dbReference type="NCBI Taxonomy" id="1437059"/>
    <lineage>
        <taxon>Bacteria</taxon>
        <taxon>Pseudomonadati</taxon>
        <taxon>Pseudomonadota</taxon>
        <taxon>Alphaproteobacteria</taxon>
        <taxon>Rhodospirillales</taxon>
        <taxon>Rhodospirillaceae</taxon>
        <taxon>Magnetospirillum</taxon>
    </lineage>
</organism>
<dbReference type="InterPro" id="IPR013702">
    <property type="entry name" value="FIST_domain_N"/>
</dbReference>
<dbReference type="SMART" id="SM00897">
    <property type="entry name" value="FIST"/>
    <property type="match status" value="1"/>
</dbReference>
<dbReference type="Pfam" id="PF10442">
    <property type="entry name" value="FIST_C"/>
    <property type="match status" value="1"/>
</dbReference>
<proteinExistence type="predicted"/>
<dbReference type="InterPro" id="IPR019494">
    <property type="entry name" value="FIST_C"/>
</dbReference>
<keyword evidence="4" id="KW-1185">Reference proteome</keyword>
<protein>
    <recommendedName>
        <fullName evidence="5">Histidine kinase</fullName>
    </recommendedName>
</protein>
<evidence type="ECO:0000259" key="1">
    <source>
        <dbReference type="SMART" id="SM00897"/>
    </source>
</evidence>
<reference evidence="3 4" key="1">
    <citation type="submission" date="2016-04" db="EMBL/GenBank/DDBJ databases">
        <title>Draft genome sequence of freshwater magnetotactic bacteria Magnetospirillum marisnigri SP-1 and Magnetospirillum moscoviense BB-1.</title>
        <authorList>
            <person name="Koziaeva V."/>
            <person name="Dziuba M.V."/>
            <person name="Ivanov T.M."/>
            <person name="Kuznetsov B."/>
            <person name="Grouzdev D.S."/>
        </authorList>
    </citation>
    <scope>NUCLEOTIDE SEQUENCE [LARGE SCALE GENOMIC DNA]</scope>
    <source>
        <strain evidence="3 4">BB-1</strain>
    </source>
</reference>
<comment type="caution">
    <text evidence="3">The sequence shown here is derived from an EMBL/GenBank/DDBJ whole genome shotgun (WGS) entry which is preliminary data.</text>
</comment>